<reference evidence="3" key="1">
    <citation type="journal article" date="2019" name="Int. J. Syst. Evol. Microbiol.">
        <title>The Global Catalogue of Microorganisms (GCM) 10K type strain sequencing project: providing services to taxonomists for standard genome sequencing and annotation.</title>
        <authorList>
            <consortium name="The Broad Institute Genomics Platform"/>
            <consortium name="The Broad Institute Genome Sequencing Center for Infectious Disease"/>
            <person name="Wu L."/>
            <person name="Ma J."/>
        </authorList>
    </citation>
    <scope>NUCLEOTIDE SEQUENCE [LARGE SCALE GENOMIC DNA]</scope>
    <source>
        <strain evidence="3">XZYJT-10</strain>
    </source>
</reference>
<dbReference type="PANTHER" id="PTHR39515:SF2">
    <property type="entry name" value="HTH-TYPE TRANSCRIPTIONAL REGULATOR RV0880"/>
    <property type="match status" value="1"/>
</dbReference>
<sequence>MTQTPPSAIRAAGELRTVFSRLRRRFREVAGVGDLTPSQTSVLSRLAKSGPATATELAAAERVRPQSMTATLAAIEQHGYLTRTPDPHDGRRQLISLSDAGAEFVEGTRRVREEWIAAALATDFTEAERQTILAALVLLDRLAEK</sequence>
<dbReference type="InterPro" id="IPR036390">
    <property type="entry name" value="WH_DNA-bd_sf"/>
</dbReference>
<dbReference type="Gene3D" id="1.10.10.10">
    <property type="entry name" value="Winged helix-like DNA-binding domain superfamily/Winged helix DNA-binding domain"/>
    <property type="match status" value="1"/>
</dbReference>
<name>A0ABW2I1K2_9ACTN</name>
<dbReference type="Gene3D" id="1.10.287.100">
    <property type="match status" value="1"/>
</dbReference>
<protein>
    <submittedName>
        <fullName evidence="2">MarR family winged helix-turn-helix transcriptional regulator</fullName>
    </submittedName>
</protein>
<organism evidence="2 3">
    <name type="scientific">Paractinoplanes rhizophilus</name>
    <dbReference type="NCBI Taxonomy" id="1416877"/>
    <lineage>
        <taxon>Bacteria</taxon>
        <taxon>Bacillati</taxon>
        <taxon>Actinomycetota</taxon>
        <taxon>Actinomycetes</taxon>
        <taxon>Micromonosporales</taxon>
        <taxon>Micromonosporaceae</taxon>
        <taxon>Paractinoplanes</taxon>
    </lineage>
</organism>
<dbReference type="PROSITE" id="PS50995">
    <property type="entry name" value="HTH_MARR_2"/>
    <property type="match status" value="1"/>
</dbReference>
<dbReference type="InterPro" id="IPR000835">
    <property type="entry name" value="HTH_MarR-typ"/>
</dbReference>
<proteinExistence type="predicted"/>
<dbReference type="SUPFAM" id="SSF46785">
    <property type="entry name" value="Winged helix' DNA-binding domain"/>
    <property type="match status" value="1"/>
</dbReference>
<dbReference type="RefSeq" id="WP_378975835.1">
    <property type="nucleotide sequence ID" value="NZ_JBHTBJ010000037.1"/>
</dbReference>
<dbReference type="EMBL" id="JBHTBJ010000037">
    <property type="protein sequence ID" value="MFC7278737.1"/>
    <property type="molecule type" value="Genomic_DNA"/>
</dbReference>
<dbReference type="PANTHER" id="PTHR39515">
    <property type="entry name" value="CONSERVED PROTEIN"/>
    <property type="match status" value="1"/>
</dbReference>
<dbReference type="InterPro" id="IPR036388">
    <property type="entry name" value="WH-like_DNA-bd_sf"/>
</dbReference>
<evidence type="ECO:0000259" key="1">
    <source>
        <dbReference type="PROSITE" id="PS50995"/>
    </source>
</evidence>
<evidence type="ECO:0000313" key="3">
    <source>
        <dbReference type="Proteomes" id="UP001596548"/>
    </source>
</evidence>
<keyword evidence="3" id="KW-1185">Reference proteome</keyword>
<comment type="caution">
    <text evidence="2">The sequence shown here is derived from an EMBL/GenBank/DDBJ whole genome shotgun (WGS) entry which is preliminary data.</text>
</comment>
<gene>
    <name evidence="2" type="ORF">ACFQS1_32625</name>
</gene>
<dbReference type="Pfam" id="PF01047">
    <property type="entry name" value="MarR"/>
    <property type="match status" value="1"/>
</dbReference>
<dbReference type="Proteomes" id="UP001596548">
    <property type="component" value="Unassembled WGS sequence"/>
</dbReference>
<feature type="domain" description="HTH marR-type" evidence="1">
    <location>
        <begin position="8"/>
        <end position="141"/>
    </location>
</feature>
<dbReference type="SMART" id="SM00347">
    <property type="entry name" value="HTH_MARR"/>
    <property type="match status" value="1"/>
</dbReference>
<evidence type="ECO:0000313" key="2">
    <source>
        <dbReference type="EMBL" id="MFC7278737.1"/>
    </source>
</evidence>
<accession>A0ABW2I1K2</accession>
<dbReference type="InterPro" id="IPR052526">
    <property type="entry name" value="HTH-type_Bedaq_tolerance"/>
</dbReference>